<dbReference type="SUPFAM" id="SSF49785">
    <property type="entry name" value="Galactose-binding domain-like"/>
    <property type="match status" value="1"/>
</dbReference>
<evidence type="ECO:0000259" key="11">
    <source>
        <dbReference type="PROSITE" id="PS50056"/>
    </source>
</evidence>
<proteinExistence type="predicted"/>
<dbReference type="Gene3D" id="3.90.190.10">
    <property type="entry name" value="Protein tyrosine phosphatase superfamily"/>
    <property type="match status" value="2"/>
</dbReference>
<keyword evidence="13" id="KW-1185">Reference proteome</keyword>
<keyword evidence="2" id="KW-0245">EGF-like domain</keyword>
<dbReference type="InterPro" id="IPR003595">
    <property type="entry name" value="Tyr_Pase_cat"/>
</dbReference>
<comment type="catalytic activity">
    <reaction evidence="8">
        <text>O-phospho-L-tyrosyl-[protein] + H2O = L-tyrosyl-[protein] + phosphate</text>
        <dbReference type="Rhea" id="RHEA:10684"/>
        <dbReference type="Rhea" id="RHEA-COMP:10136"/>
        <dbReference type="Rhea" id="RHEA-COMP:20101"/>
        <dbReference type="ChEBI" id="CHEBI:15377"/>
        <dbReference type="ChEBI" id="CHEBI:43474"/>
        <dbReference type="ChEBI" id="CHEBI:46858"/>
        <dbReference type="ChEBI" id="CHEBI:61978"/>
        <dbReference type="EC" id="3.1.3.48"/>
    </reaction>
</comment>
<dbReference type="SUPFAM" id="SSF52799">
    <property type="entry name" value="(Phosphotyrosine protein) phosphatases II"/>
    <property type="match status" value="2"/>
</dbReference>
<gene>
    <name evidence="12" type="ORF">OCTVUL_1B008804</name>
</gene>
<dbReference type="InterPro" id="IPR029021">
    <property type="entry name" value="Prot-tyrosine_phosphatase-like"/>
</dbReference>
<feature type="domain" description="Tyrosine specific protein phosphatases" evidence="11">
    <location>
        <begin position="1394"/>
        <end position="1464"/>
    </location>
</feature>
<evidence type="ECO:0000259" key="10">
    <source>
        <dbReference type="PROSITE" id="PS50055"/>
    </source>
</evidence>
<reference evidence="12" key="1">
    <citation type="submission" date="2023-08" db="EMBL/GenBank/DDBJ databases">
        <authorList>
            <person name="Alioto T."/>
            <person name="Alioto T."/>
            <person name="Gomez Garrido J."/>
        </authorList>
    </citation>
    <scope>NUCLEOTIDE SEQUENCE</scope>
</reference>
<dbReference type="Pfam" id="PF00102">
    <property type="entry name" value="Y_phosphatase"/>
    <property type="match status" value="2"/>
</dbReference>
<dbReference type="InterPro" id="IPR008979">
    <property type="entry name" value="Galactose-bd-like_sf"/>
</dbReference>
<feature type="domain" description="Tyrosine-protein phosphatase" evidence="10">
    <location>
        <begin position="1221"/>
        <end position="1473"/>
    </location>
</feature>
<dbReference type="InterPro" id="IPR000742">
    <property type="entry name" value="EGF"/>
</dbReference>
<dbReference type="SMART" id="SM00181">
    <property type="entry name" value="EGF"/>
    <property type="match status" value="13"/>
</dbReference>
<dbReference type="PANTHER" id="PTHR24043">
    <property type="entry name" value="SCAVENGER RECEPTOR CLASS F"/>
    <property type="match status" value="1"/>
</dbReference>
<dbReference type="EC" id="3.1.3.48" evidence="1"/>
<dbReference type="SMART" id="SM00194">
    <property type="entry name" value="PTPc"/>
    <property type="match status" value="1"/>
</dbReference>
<keyword evidence="9" id="KW-1133">Transmembrane helix</keyword>
<dbReference type="GO" id="GO:0004725">
    <property type="term" value="F:protein tyrosine phosphatase activity"/>
    <property type="evidence" value="ECO:0007669"/>
    <property type="project" value="UniProtKB-EC"/>
</dbReference>
<dbReference type="Gene3D" id="2.60.120.260">
    <property type="entry name" value="Galactose-binding domain-like"/>
    <property type="match status" value="1"/>
</dbReference>
<keyword evidence="7" id="KW-1015">Disulfide bond</keyword>
<evidence type="ECO:0000256" key="9">
    <source>
        <dbReference type="SAM" id="Phobius"/>
    </source>
</evidence>
<dbReference type="PROSITE" id="PS50055">
    <property type="entry name" value="TYR_PHOSPHATASE_PTP"/>
    <property type="match status" value="2"/>
</dbReference>
<name>A0AA36FDL4_OCTVU</name>
<evidence type="ECO:0000313" key="13">
    <source>
        <dbReference type="Proteomes" id="UP001162480"/>
    </source>
</evidence>
<dbReference type="PROSITE" id="PS00383">
    <property type="entry name" value="TYR_PHOSPHATASE_1"/>
    <property type="match status" value="1"/>
</dbReference>
<keyword evidence="9" id="KW-0812">Transmembrane</keyword>
<feature type="transmembrane region" description="Helical" evidence="9">
    <location>
        <begin position="1124"/>
        <end position="1148"/>
    </location>
</feature>
<evidence type="ECO:0000256" key="1">
    <source>
        <dbReference type="ARBA" id="ARBA00013064"/>
    </source>
</evidence>
<evidence type="ECO:0000256" key="7">
    <source>
        <dbReference type="ARBA" id="ARBA00023157"/>
    </source>
</evidence>
<dbReference type="PANTHER" id="PTHR24043:SF8">
    <property type="entry name" value="EGF-LIKE DOMAIN-CONTAINING PROTEIN"/>
    <property type="match status" value="1"/>
</dbReference>
<evidence type="ECO:0000256" key="4">
    <source>
        <dbReference type="ARBA" id="ARBA00022801"/>
    </source>
</evidence>
<dbReference type="GO" id="GO:0046872">
    <property type="term" value="F:metal ion binding"/>
    <property type="evidence" value="ECO:0007669"/>
    <property type="project" value="UniProtKB-KW"/>
</dbReference>
<dbReference type="InterPro" id="IPR006585">
    <property type="entry name" value="FTP1"/>
</dbReference>
<dbReference type="PRINTS" id="PR00700">
    <property type="entry name" value="PRTYPHPHTASE"/>
</dbReference>
<dbReference type="FunFam" id="3.90.190.10:FF:000102">
    <property type="entry name" value="Receptor-type tyrosine-protein phosphatase"/>
    <property type="match status" value="1"/>
</dbReference>
<keyword evidence="6" id="KW-0904">Protein phosphatase</keyword>
<evidence type="ECO:0000256" key="2">
    <source>
        <dbReference type="ARBA" id="ARBA00022536"/>
    </source>
</evidence>
<dbReference type="GO" id="GO:0005044">
    <property type="term" value="F:scavenger receptor activity"/>
    <property type="evidence" value="ECO:0007669"/>
    <property type="project" value="InterPro"/>
</dbReference>
<dbReference type="PROSITE" id="PS50056">
    <property type="entry name" value="TYR_PHOSPHATASE_2"/>
    <property type="match status" value="2"/>
</dbReference>
<keyword evidence="3" id="KW-0479">Metal-binding</keyword>
<dbReference type="InterPro" id="IPR042635">
    <property type="entry name" value="MEGF10/SREC1/2-like"/>
</dbReference>
<dbReference type="Pfam" id="PF22633">
    <property type="entry name" value="F5_F8_type_C_2"/>
    <property type="match status" value="1"/>
</dbReference>
<dbReference type="InterPro" id="IPR000387">
    <property type="entry name" value="Tyr_Pase_dom"/>
</dbReference>
<dbReference type="SMART" id="SM00607">
    <property type="entry name" value="FTP"/>
    <property type="match status" value="1"/>
</dbReference>
<protein>
    <recommendedName>
        <fullName evidence="1">protein-tyrosine-phosphatase</fullName>
        <ecNumber evidence="1">3.1.3.48</ecNumber>
    </recommendedName>
</protein>
<feature type="domain" description="Tyrosine specific protein phosphatases" evidence="11">
    <location>
        <begin position="1655"/>
        <end position="1730"/>
    </location>
</feature>
<evidence type="ECO:0000256" key="6">
    <source>
        <dbReference type="ARBA" id="ARBA00022912"/>
    </source>
</evidence>
<evidence type="ECO:0000256" key="5">
    <source>
        <dbReference type="ARBA" id="ARBA00022837"/>
    </source>
</evidence>
<evidence type="ECO:0000313" key="12">
    <source>
        <dbReference type="EMBL" id="CAI9733294.1"/>
    </source>
</evidence>
<keyword evidence="9" id="KW-0472">Membrane</keyword>
<dbReference type="SMART" id="SM00404">
    <property type="entry name" value="PTPc_motif"/>
    <property type="match status" value="2"/>
</dbReference>
<keyword evidence="5" id="KW-0106">Calcium</keyword>
<dbReference type="Proteomes" id="UP001162480">
    <property type="component" value="Chromosome 14"/>
</dbReference>
<sequence>MSCHCSEKYYHSKGPGSFGDSCKEHCHCSRPCDHVDGSCPGDCDAGYSGSSCQDECEGDKFGVNCKDICHCVDNKKCDRRNGTCPDGCAAGYDGENCQQVCREGKFGANCSGVCHCVDNKNCNKQNGSCSDGCSAGYDGVSCLQECPNGSFGHGCKEHCHCSLTCDHVNGSCPGDCDAGYSGFSCQEECEGDKFGVNCKDICHCVDNKKCDRRNGTCPDGCAAGYDGDNCQQECSSGSFGDSCKEHCHCSRPCDHVDGSCPGDCDAGYSGSSCQDECEGDKFGVNCKDICHCVDNKKCDRRNGTCPDGCAAGYDGENCQQGECDPGYTGFNCQVCREGKFGANCSGVCHCVDNKNCNKQNGSCSDGCSAGYDGVSCLQECPNGSFGHGCKEHCHCSLTCDHVNGSCPGDCDAGYSGFSCQEECEGDKFGVNCKDICHCVDNKKCDRRNGTCPDGCAAGYDGDNCQQAKQISTDQCDITKGDCVADNEKEENNCNKSICFRKPESCNDHKGVDLFGKDQRYQCNCKYLSDCQFQILSKCKNGCLPGFKKPYCQKRKYHEFITNQSITDSYLFSSDNKQVKKPRFVIRFRNTYKYRFSTVEIYSNFTDSTMKVSFPHKMECKLKPNTNRTICTGDVKGAALDINGKAGVYHIKLFGCPPQLYGKDCINECHCSRAEYCHQITGKCKRGCEDGWYGEKCAKKTYVNIARGQTTNQTSTYGIKGTTVFHNGTCENMNISMASDKAVDGNFDPGITHKSCASTDWEKDPYWQVMFDKPYTISQLRIYNRMGNNRRRLRGFKVYVGSSLCFQSRGYEYNEDVIHVKCRNPLTANSVRISLNGDGRMLTLCEVEVLQCVPGFYGDMCKKRCEHCEGSKCDQVTGRCEEGCIIGYYVPLRYQKCKECSSGYFGRNCTKKCHCHATCNHINGSCSGLCEAGYTGYNCQEECEAGRFGSNCRETCHCIDEENCNRRNGICSDGCSAGYRGYNCQQKCPNGSFGHGCKEDCHCSLPCNHANGSCPGDCDAGYNGSRCQEECEGDKFGVNCKDICHCVDNENCDRRNGTCPDGCAAGYEGDNCQQECSNDRFGLGCNVLCRCSETCNNINGSCPGTCDEGYHGFNCQKEKSAQSTLVFVLVPLLLFILLIIGLVTAIWYWKFRGKIPIAKRDQKIRKIPENKYAGAIPEDTAHLCEEIQLNETESIYVNIANTSFKSNLQKYVSEKKQEVEPFNDEFLRLPKTLPLPYTEATKPENTKKNRYKTILPYDHSRVRLQPDEISSSDYINANFISNQRYIACQGPTQNTVTDFWRMVWQLKCNTIVMLTDIVENGKMKCIQYWPDEESIESFGTIKVTHINTRSHATYIHRSFTISKSGGHQNERWTIDHFFFSKWPDHGIPQYTEDILEFRNTVRFREGTTSSLVVHCSAGVGRTGTYICIDILLNEMLSGEAIDVLACVTKLREERMHMVQKRIQLEFIYDVLVENILTGDYDIDVNNIPREFSRITETDHSTRVSILEHQFQDVIKQVEVRDTNLALKEGEIEGEYANLNMSGVFIDGSSCEKEFLLTKSPKRNGALEFLMCMRKRGYLNIVAFDSSEETPTYLPRTLNETVKIGPYLLELINVEDKDVCIHSVLKVECDNKSRIEEFEINHFQVTIWADGNYPSSAEILKLSDILSAHQNEQFNKKIAVHCSDKFHKSGLLCIIHILKDAITSQSVINIVRLVRLIKKIEPNIIPDCESYAFIWKVAEYIQNESSLYSNFVQ</sequence>
<evidence type="ECO:0000256" key="3">
    <source>
        <dbReference type="ARBA" id="ARBA00022723"/>
    </source>
</evidence>
<accession>A0AA36FDL4</accession>
<dbReference type="InterPro" id="IPR000242">
    <property type="entry name" value="PTP_cat"/>
</dbReference>
<dbReference type="Gene3D" id="2.170.300.10">
    <property type="entry name" value="Tie2 ligand-binding domain superfamily"/>
    <property type="match status" value="6"/>
</dbReference>
<evidence type="ECO:0000256" key="8">
    <source>
        <dbReference type="ARBA" id="ARBA00051722"/>
    </source>
</evidence>
<feature type="domain" description="Tyrosine-protein phosphatase" evidence="10">
    <location>
        <begin position="1506"/>
        <end position="1739"/>
    </location>
</feature>
<dbReference type="EMBL" id="OX597827">
    <property type="protein sequence ID" value="CAI9733294.1"/>
    <property type="molecule type" value="Genomic_DNA"/>
</dbReference>
<dbReference type="InterPro" id="IPR016130">
    <property type="entry name" value="Tyr_Pase_AS"/>
</dbReference>
<keyword evidence="4" id="KW-0378">Hydrolase</keyword>
<organism evidence="12 13">
    <name type="scientific">Octopus vulgaris</name>
    <name type="common">Common octopus</name>
    <dbReference type="NCBI Taxonomy" id="6645"/>
    <lineage>
        <taxon>Eukaryota</taxon>
        <taxon>Metazoa</taxon>
        <taxon>Spiralia</taxon>
        <taxon>Lophotrochozoa</taxon>
        <taxon>Mollusca</taxon>
        <taxon>Cephalopoda</taxon>
        <taxon>Coleoidea</taxon>
        <taxon>Octopodiformes</taxon>
        <taxon>Octopoda</taxon>
        <taxon>Incirrata</taxon>
        <taxon>Octopodidae</taxon>
        <taxon>Octopus</taxon>
    </lineage>
</organism>